<protein>
    <submittedName>
        <fullName evidence="1">Uncharacterized protein</fullName>
    </submittedName>
</protein>
<organism evidence="1 2">
    <name type="scientific">Persea americana</name>
    <name type="common">Avocado</name>
    <dbReference type="NCBI Taxonomy" id="3435"/>
    <lineage>
        <taxon>Eukaryota</taxon>
        <taxon>Viridiplantae</taxon>
        <taxon>Streptophyta</taxon>
        <taxon>Embryophyta</taxon>
        <taxon>Tracheophyta</taxon>
        <taxon>Spermatophyta</taxon>
        <taxon>Magnoliopsida</taxon>
        <taxon>Magnoliidae</taxon>
        <taxon>Laurales</taxon>
        <taxon>Lauraceae</taxon>
        <taxon>Persea</taxon>
    </lineage>
</organism>
<dbReference type="EMBL" id="CM056815">
    <property type="protein sequence ID" value="KAJ8631493.1"/>
    <property type="molecule type" value="Genomic_DNA"/>
</dbReference>
<keyword evidence="2" id="KW-1185">Reference proteome</keyword>
<name>A0ACC2LDU0_PERAE</name>
<accession>A0ACC2LDU0</accession>
<sequence>MNINKSSSKPSISSSPNRSEKFQPPPPALTRFLRTNASNRSRGRSLSSPMFSSVVLRKKKSDIETQEPTSPKVTCIGQVRVRRSSKPKPNPNQNPNPNPTKAPLTCKWLQRFLFCTPFSRKPKKPYNPFWHRWFKGYHHRKVPQVLEHSSRRHFNFNFNFNPTREEAEEAKAKQASIAAVEEEEKEEESSVFAPPPSSPPKNALLLMRCRSAPHRSGNRLGTVSLSLSPAAGGAKEAEREEEEEDDDEEKMAQLGASSRPLILTRCKSEPASRSGSKIALVDHRQPHVFFD</sequence>
<evidence type="ECO:0000313" key="1">
    <source>
        <dbReference type="EMBL" id="KAJ8631493.1"/>
    </source>
</evidence>
<evidence type="ECO:0000313" key="2">
    <source>
        <dbReference type="Proteomes" id="UP001234297"/>
    </source>
</evidence>
<proteinExistence type="predicted"/>
<reference evidence="1 2" key="1">
    <citation type="journal article" date="2022" name="Hortic Res">
        <title>A haplotype resolved chromosomal level avocado genome allows analysis of novel avocado genes.</title>
        <authorList>
            <person name="Nath O."/>
            <person name="Fletcher S.J."/>
            <person name="Hayward A."/>
            <person name="Shaw L.M."/>
            <person name="Masouleh A.K."/>
            <person name="Furtado A."/>
            <person name="Henry R.J."/>
            <person name="Mitter N."/>
        </authorList>
    </citation>
    <scope>NUCLEOTIDE SEQUENCE [LARGE SCALE GENOMIC DNA]</scope>
    <source>
        <strain evidence="2">cv. Hass</strain>
    </source>
</reference>
<dbReference type="Proteomes" id="UP001234297">
    <property type="component" value="Chromosome 7"/>
</dbReference>
<gene>
    <name evidence="1" type="ORF">MRB53_024816</name>
</gene>
<comment type="caution">
    <text evidence="1">The sequence shown here is derived from an EMBL/GenBank/DDBJ whole genome shotgun (WGS) entry which is preliminary data.</text>
</comment>